<reference evidence="2" key="1">
    <citation type="submission" date="2020-09" db="EMBL/GenBank/DDBJ databases">
        <title>Characterization of IncC plasmids in Enterobacterales of food-producing animals originating from China.</title>
        <authorList>
            <person name="Zhang Y."/>
            <person name="Lei C.-W."/>
        </authorList>
    </citation>
    <scope>NUCLEOTIDE SEQUENCE</scope>
    <source>
        <strain evidence="2">CC1</strain>
    </source>
</reference>
<dbReference type="RefSeq" id="WP_109018120.1">
    <property type="nucleotide sequence ID" value="NZ_CP099374.1"/>
</dbReference>
<accession>A0A8I0G2X9</accession>
<feature type="domain" description="Fido" evidence="1">
    <location>
        <begin position="6"/>
        <end position="123"/>
    </location>
</feature>
<dbReference type="Pfam" id="PF02661">
    <property type="entry name" value="Fic"/>
    <property type="match status" value="1"/>
</dbReference>
<proteinExistence type="predicted"/>
<dbReference type="InterPro" id="IPR003812">
    <property type="entry name" value="Fido"/>
</dbReference>
<dbReference type="GO" id="GO:0016301">
    <property type="term" value="F:kinase activity"/>
    <property type="evidence" value="ECO:0007669"/>
    <property type="project" value="InterPro"/>
</dbReference>
<name>A0A8I0G2X9_CITBR</name>
<evidence type="ECO:0000313" key="3">
    <source>
        <dbReference type="Proteomes" id="UP000605024"/>
    </source>
</evidence>
<dbReference type="InterPro" id="IPR053737">
    <property type="entry name" value="Type_II_TA_Toxin"/>
</dbReference>
<sequence length="123" mass="13315">MNYNFLAPELVIQLHDSILAITKGLPGVKEPELVEAVCSRVLNLAHYKGIDDVYTLAAMYLVAIARGHVFNDANKRTAAAAALFFLADNGIDTPDFMRLSEPTVLAAQGLMTVDDIAAVLRTL</sequence>
<dbReference type="Proteomes" id="UP000605024">
    <property type="component" value="Unassembled WGS sequence"/>
</dbReference>
<gene>
    <name evidence="2" type="ORF">ID160_01305</name>
</gene>
<dbReference type="Gene3D" id="1.20.120.1870">
    <property type="entry name" value="Fic/DOC protein, Fido domain"/>
    <property type="match status" value="1"/>
</dbReference>
<dbReference type="NCBIfam" id="TIGR01550">
    <property type="entry name" value="DOC_P1"/>
    <property type="match status" value="1"/>
</dbReference>
<dbReference type="SUPFAM" id="SSF140931">
    <property type="entry name" value="Fic-like"/>
    <property type="match status" value="1"/>
</dbReference>
<dbReference type="InterPro" id="IPR036597">
    <property type="entry name" value="Fido-like_dom_sf"/>
</dbReference>
<evidence type="ECO:0000313" key="2">
    <source>
        <dbReference type="EMBL" id="MBD3121315.1"/>
    </source>
</evidence>
<dbReference type="PROSITE" id="PS51459">
    <property type="entry name" value="FIDO"/>
    <property type="match status" value="1"/>
</dbReference>
<dbReference type="PANTHER" id="PTHR39426">
    <property type="entry name" value="HOMOLOGY TO DEATH-ON-CURING PROTEIN OF PHAGE P1"/>
    <property type="match status" value="1"/>
</dbReference>
<dbReference type="InterPro" id="IPR006440">
    <property type="entry name" value="Doc"/>
</dbReference>
<dbReference type="PANTHER" id="PTHR39426:SF1">
    <property type="entry name" value="HOMOLOGY TO DEATH-ON-CURING PROTEIN OF PHAGE P1"/>
    <property type="match status" value="1"/>
</dbReference>
<dbReference type="EMBL" id="JACXSK010000001">
    <property type="protein sequence ID" value="MBD3121315.1"/>
    <property type="molecule type" value="Genomic_DNA"/>
</dbReference>
<dbReference type="AlphaFoldDB" id="A0A8I0G2X9"/>
<organism evidence="2 3">
    <name type="scientific">Citrobacter braakii</name>
    <dbReference type="NCBI Taxonomy" id="57706"/>
    <lineage>
        <taxon>Bacteria</taxon>
        <taxon>Pseudomonadati</taxon>
        <taxon>Pseudomonadota</taxon>
        <taxon>Gammaproteobacteria</taxon>
        <taxon>Enterobacterales</taxon>
        <taxon>Enterobacteriaceae</taxon>
        <taxon>Citrobacter</taxon>
        <taxon>Citrobacter freundii complex</taxon>
    </lineage>
</organism>
<evidence type="ECO:0000259" key="1">
    <source>
        <dbReference type="PROSITE" id="PS51459"/>
    </source>
</evidence>
<dbReference type="PIRSF" id="PIRSF018297">
    <property type="entry name" value="Doc"/>
    <property type="match status" value="1"/>
</dbReference>
<comment type="caution">
    <text evidence="2">The sequence shown here is derived from an EMBL/GenBank/DDBJ whole genome shotgun (WGS) entry which is preliminary data.</text>
</comment>
<protein>
    <submittedName>
        <fullName evidence="2">Type II toxin-antitoxin system death-on-curing family toxin</fullName>
    </submittedName>
</protein>